<keyword evidence="1" id="KW-1133">Transmembrane helix</keyword>
<proteinExistence type="predicted"/>
<evidence type="ECO:0000313" key="2">
    <source>
        <dbReference type="EMBL" id="XCP96665.1"/>
    </source>
</evidence>
<dbReference type="EMBL" id="CP159992">
    <property type="protein sequence ID" value="XCP96665.1"/>
    <property type="molecule type" value="Genomic_DNA"/>
</dbReference>
<keyword evidence="1" id="KW-0812">Transmembrane</keyword>
<accession>A0AAU8NH63</accession>
<dbReference type="AlphaFoldDB" id="A0AAU8NH63"/>
<reference evidence="2" key="1">
    <citation type="submission" date="2024-05" db="EMBL/GenBank/DDBJ databases">
        <title>Draft genome assemblies of 36 bacteria isolated from hibernating arctic ground squirrels.</title>
        <authorList>
            <person name="McKee H."/>
            <person name="Mullen L."/>
            <person name="Drown D.M."/>
            <person name="Duddleston K.N."/>
        </authorList>
    </citation>
    <scope>NUCLEOTIDE SEQUENCE</scope>
    <source>
        <strain evidence="2">AN1007</strain>
    </source>
</reference>
<feature type="transmembrane region" description="Helical" evidence="1">
    <location>
        <begin position="256"/>
        <end position="274"/>
    </location>
</feature>
<name>A0AAU8NH63_9BACL</name>
<evidence type="ECO:0000256" key="1">
    <source>
        <dbReference type="SAM" id="Phobius"/>
    </source>
</evidence>
<protein>
    <submittedName>
        <fullName evidence="2">Sporulation protein YpjB</fullName>
    </submittedName>
</protein>
<organism evidence="2">
    <name type="scientific">Paenibacillus sp. AN1007</name>
    <dbReference type="NCBI Taxonomy" id="3151385"/>
    <lineage>
        <taxon>Bacteria</taxon>
        <taxon>Bacillati</taxon>
        <taxon>Bacillota</taxon>
        <taxon>Bacilli</taxon>
        <taxon>Bacillales</taxon>
        <taxon>Paenibacillaceae</taxon>
        <taxon>Paenibacillus</taxon>
    </lineage>
</organism>
<keyword evidence="1" id="KW-0472">Membrane</keyword>
<gene>
    <name evidence="2" type="ORF">ABXS70_08170</name>
</gene>
<dbReference type="RefSeq" id="WP_342551681.1">
    <property type="nucleotide sequence ID" value="NZ_CP159992.1"/>
</dbReference>
<dbReference type="InterPro" id="IPR014231">
    <property type="entry name" value="Spore_YpjB"/>
</dbReference>
<dbReference type="Pfam" id="PF09577">
    <property type="entry name" value="Spore_YpjB"/>
    <property type="match status" value="1"/>
</dbReference>
<sequence>MKRTFRSMTGWLSVSLMALLLWTHGSYLVSAQSDESNPNGNQEVSSNSSIAQLNEEAAVLYRQALENNMEEVRASIVRISNSLEHVSFEGKTSVEGIHALSETVVEVKEAAAKFKGDKPLLQQASAKLRLAADSLANPAKPLWLQYYKIVKNDLDALSLAANQNETAAVLANRYSVLEDHYETIRPAAMIRLEPYQIAQIDAWLSHLKGLTQAKQSDTSQIRSMAAHGEELVNGLFGREKDESAFVPFVQGADRRAAGLVISSAIAAALCYAGYRKYRAQQQDIFTYRR</sequence>